<dbReference type="Gene3D" id="1.10.238.160">
    <property type="match status" value="1"/>
</dbReference>
<dbReference type="Proteomes" id="UP000054903">
    <property type="component" value="Unassembled WGS sequence"/>
</dbReference>
<keyword evidence="2" id="KW-1185">Reference proteome</keyword>
<name>A0A158D2L5_9BURK</name>
<dbReference type="EMBL" id="FCNX02000013">
    <property type="protein sequence ID" value="SAK88809.1"/>
    <property type="molecule type" value="Genomic_DNA"/>
</dbReference>
<dbReference type="AlphaFoldDB" id="A0A158D2L5"/>
<sequence length="81" mass="8865">MAASMKPIYLDLQAVAEAVSLSEASVKRLVREDKFPKPRMLSGRRVAWLTSEVEAWAQSCPVSDILPPPNTGNRKGITRAA</sequence>
<dbReference type="Pfam" id="PF05930">
    <property type="entry name" value="Phage_AlpA"/>
    <property type="match status" value="1"/>
</dbReference>
<evidence type="ECO:0000313" key="1">
    <source>
        <dbReference type="EMBL" id="SAK88809.1"/>
    </source>
</evidence>
<gene>
    <name evidence="1" type="ORF">AWB77_04823</name>
</gene>
<comment type="caution">
    <text evidence="1">The sequence shown here is derived from an EMBL/GenBank/DDBJ whole genome shotgun (WGS) entry which is preliminary data.</text>
</comment>
<proteinExistence type="predicted"/>
<protein>
    <submittedName>
        <fullName evidence="1">Prophage CP4-57 regulatory protein</fullName>
    </submittedName>
</protein>
<dbReference type="InterPro" id="IPR010260">
    <property type="entry name" value="AlpA"/>
</dbReference>
<dbReference type="STRING" id="1777138.AWB77_04823"/>
<reference evidence="1" key="1">
    <citation type="submission" date="2016-01" db="EMBL/GenBank/DDBJ databases">
        <authorList>
            <person name="Peeters C."/>
        </authorList>
    </citation>
    <scope>NUCLEOTIDE SEQUENCE</scope>
    <source>
        <strain evidence="1">LMG 29320</strain>
    </source>
</reference>
<organism evidence="1 2">
    <name type="scientific">Caballeronia fortuita</name>
    <dbReference type="NCBI Taxonomy" id="1777138"/>
    <lineage>
        <taxon>Bacteria</taxon>
        <taxon>Pseudomonadati</taxon>
        <taxon>Pseudomonadota</taxon>
        <taxon>Betaproteobacteria</taxon>
        <taxon>Burkholderiales</taxon>
        <taxon>Burkholderiaceae</taxon>
        <taxon>Caballeronia</taxon>
    </lineage>
</organism>
<accession>A0A158D2L5</accession>
<evidence type="ECO:0000313" key="2">
    <source>
        <dbReference type="Proteomes" id="UP000054903"/>
    </source>
</evidence>